<proteinExistence type="inferred from homology"/>
<gene>
    <name evidence="9" type="ORF">C5Y93_16015</name>
</gene>
<dbReference type="GO" id="GO:0009055">
    <property type="term" value="F:electron transfer activity"/>
    <property type="evidence" value="ECO:0007669"/>
    <property type="project" value="UniProtKB-UniRule"/>
</dbReference>
<dbReference type="PANTHER" id="PTHR42809:SF1">
    <property type="entry name" value="FLAVODOXIN 1"/>
    <property type="match status" value="1"/>
</dbReference>
<dbReference type="InterPro" id="IPR029039">
    <property type="entry name" value="Flavoprotein-like_sf"/>
</dbReference>
<feature type="domain" description="Flavodoxin-like" evidence="8">
    <location>
        <begin position="5"/>
        <end position="166"/>
    </location>
</feature>
<keyword evidence="5 7" id="KW-0288">FMN</keyword>
<dbReference type="InterPro" id="IPR001226">
    <property type="entry name" value="Flavodoxin_CS"/>
</dbReference>
<dbReference type="NCBIfam" id="NF006739">
    <property type="entry name" value="PRK09267.1-5"/>
    <property type="match status" value="1"/>
</dbReference>
<dbReference type="InterPro" id="IPR010086">
    <property type="entry name" value="Flavodoxin_lc"/>
</dbReference>
<sequence>MSQTIAVFYGSSTGNTEMAANKIAEELGGLLTHIGDVSRSRPEELAQYDILLLGVSTWNIGDMQDDWYDFLGKLGDLDLTGKKVGLFAMGDSYGYPYNFLDAMGELWEAIAARGAQLVGVWPIAGYHFDESRAMHDDEHFVGLGLDEDNESQLTEERIRAWLVQVLQEVGLLTLPDLADAG</sequence>
<comment type="cofactor">
    <cofactor evidence="1 7">
        <name>FMN</name>
        <dbReference type="ChEBI" id="CHEBI:58210"/>
    </cofactor>
</comment>
<dbReference type="Pfam" id="PF00258">
    <property type="entry name" value="Flavodoxin_1"/>
    <property type="match status" value="1"/>
</dbReference>
<evidence type="ECO:0000313" key="10">
    <source>
        <dbReference type="Proteomes" id="UP000237819"/>
    </source>
</evidence>
<dbReference type="NCBIfam" id="TIGR01752">
    <property type="entry name" value="flav_long"/>
    <property type="match status" value="1"/>
</dbReference>
<protein>
    <recommendedName>
        <fullName evidence="7">Flavodoxin</fullName>
    </recommendedName>
</protein>
<dbReference type="SUPFAM" id="SSF52218">
    <property type="entry name" value="Flavoproteins"/>
    <property type="match status" value="1"/>
</dbReference>
<dbReference type="PROSITE" id="PS50902">
    <property type="entry name" value="FLAVODOXIN_LIKE"/>
    <property type="match status" value="1"/>
</dbReference>
<comment type="similarity">
    <text evidence="2 7">Belongs to the flavodoxin family.</text>
</comment>
<dbReference type="InterPro" id="IPR008254">
    <property type="entry name" value="Flavodoxin/NO_synth"/>
</dbReference>
<evidence type="ECO:0000256" key="4">
    <source>
        <dbReference type="ARBA" id="ARBA00022630"/>
    </source>
</evidence>
<dbReference type="PIRSF" id="PIRSF038996">
    <property type="entry name" value="FldA"/>
    <property type="match status" value="1"/>
</dbReference>
<organism evidence="9 10">
    <name type="scientific">Blastopirellula marina</name>
    <dbReference type="NCBI Taxonomy" id="124"/>
    <lineage>
        <taxon>Bacteria</taxon>
        <taxon>Pseudomonadati</taxon>
        <taxon>Planctomycetota</taxon>
        <taxon>Planctomycetia</taxon>
        <taxon>Pirellulales</taxon>
        <taxon>Pirellulaceae</taxon>
        <taxon>Blastopirellula</taxon>
    </lineage>
</organism>
<dbReference type="AlphaFoldDB" id="A0A2S8GKS3"/>
<dbReference type="RefSeq" id="WP_105336438.1">
    <property type="nucleotide sequence ID" value="NZ_PUHZ01000016.1"/>
</dbReference>
<keyword evidence="6 7" id="KW-0249">Electron transport</keyword>
<evidence type="ECO:0000256" key="3">
    <source>
        <dbReference type="ARBA" id="ARBA00022448"/>
    </source>
</evidence>
<dbReference type="Proteomes" id="UP000237819">
    <property type="component" value="Unassembled WGS sequence"/>
</dbReference>
<dbReference type="Gene3D" id="3.40.50.360">
    <property type="match status" value="1"/>
</dbReference>
<keyword evidence="4 7" id="KW-0285">Flavoprotein</keyword>
<dbReference type="PROSITE" id="PS00201">
    <property type="entry name" value="FLAVODOXIN"/>
    <property type="match status" value="1"/>
</dbReference>
<name>A0A2S8GKS3_9BACT</name>
<accession>A0A2S8GKS3</accession>
<evidence type="ECO:0000256" key="5">
    <source>
        <dbReference type="ARBA" id="ARBA00022643"/>
    </source>
</evidence>
<evidence type="ECO:0000256" key="6">
    <source>
        <dbReference type="ARBA" id="ARBA00022982"/>
    </source>
</evidence>
<evidence type="ECO:0000313" key="9">
    <source>
        <dbReference type="EMBL" id="PQO45038.1"/>
    </source>
</evidence>
<keyword evidence="3 7" id="KW-0813">Transport</keyword>
<dbReference type="InterPro" id="IPR050619">
    <property type="entry name" value="Flavodoxin"/>
</dbReference>
<reference evidence="9 10" key="1">
    <citation type="submission" date="2018-02" db="EMBL/GenBank/DDBJ databases">
        <title>Comparative genomes isolates from brazilian mangrove.</title>
        <authorList>
            <person name="Araujo J.E."/>
            <person name="Taketani R.G."/>
            <person name="Silva M.C.P."/>
            <person name="Loureco M.V."/>
            <person name="Andreote F.D."/>
        </authorList>
    </citation>
    <scope>NUCLEOTIDE SEQUENCE [LARGE SCALE GENOMIC DNA]</scope>
    <source>
        <strain evidence="9 10">Nap-Phe MGV</strain>
    </source>
</reference>
<comment type="function">
    <text evidence="7">Low-potential electron donor to a number of redox enzymes.</text>
</comment>
<evidence type="ECO:0000256" key="2">
    <source>
        <dbReference type="ARBA" id="ARBA00005267"/>
    </source>
</evidence>
<evidence type="ECO:0000259" key="8">
    <source>
        <dbReference type="PROSITE" id="PS50902"/>
    </source>
</evidence>
<dbReference type="EMBL" id="PUHZ01000016">
    <property type="protein sequence ID" value="PQO45038.1"/>
    <property type="molecule type" value="Genomic_DNA"/>
</dbReference>
<dbReference type="PANTHER" id="PTHR42809">
    <property type="entry name" value="FLAVODOXIN 2"/>
    <property type="match status" value="1"/>
</dbReference>
<evidence type="ECO:0000256" key="1">
    <source>
        <dbReference type="ARBA" id="ARBA00001917"/>
    </source>
</evidence>
<dbReference type="OrthoDB" id="9790745at2"/>
<comment type="caution">
    <text evidence="9">The sequence shown here is derived from an EMBL/GenBank/DDBJ whole genome shotgun (WGS) entry which is preliminary data.</text>
</comment>
<evidence type="ECO:0000256" key="7">
    <source>
        <dbReference type="PIRNR" id="PIRNR038996"/>
    </source>
</evidence>
<dbReference type="GO" id="GO:0010181">
    <property type="term" value="F:FMN binding"/>
    <property type="evidence" value="ECO:0007669"/>
    <property type="project" value="UniProtKB-UniRule"/>
</dbReference>